<dbReference type="InterPro" id="IPR050546">
    <property type="entry name" value="Glycosyl_Hydrlase_16"/>
</dbReference>
<dbReference type="GO" id="GO:0004553">
    <property type="term" value="F:hydrolase activity, hydrolyzing O-glycosyl compounds"/>
    <property type="evidence" value="ECO:0007669"/>
    <property type="project" value="InterPro"/>
</dbReference>
<dbReference type="PANTHER" id="PTHR10963:SF55">
    <property type="entry name" value="GLYCOSIDE HYDROLASE FAMILY 16 PROTEIN"/>
    <property type="match status" value="1"/>
</dbReference>
<gene>
    <name evidence="3" type="ORF">EAH76_09030</name>
</gene>
<evidence type="ECO:0000313" key="3">
    <source>
        <dbReference type="EMBL" id="TPG54758.1"/>
    </source>
</evidence>
<keyword evidence="3" id="KW-0378">Hydrolase</keyword>
<dbReference type="Gene3D" id="2.60.120.200">
    <property type="match status" value="1"/>
</dbReference>
<dbReference type="OrthoDB" id="223957at2"/>
<dbReference type="Pfam" id="PF00722">
    <property type="entry name" value="Glyco_hydro_16"/>
    <property type="match status" value="1"/>
</dbReference>
<dbReference type="Proteomes" id="UP000319931">
    <property type="component" value="Unassembled WGS sequence"/>
</dbReference>
<evidence type="ECO:0000256" key="1">
    <source>
        <dbReference type="ARBA" id="ARBA00006865"/>
    </source>
</evidence>
<dbReference type="InterPro" id="IPR011049">
    <property type="entry name" value="Serralysin-like_metalloprot_C"/>
</dbReference>
<dbReference type="InterPro" id="IPR013320">
    <property type="entry name" value="ConA-like_dom_sf"/>
</dbReference>
<evidence type="ECO:0000259" key="2">
    <source>
        <dbReference type="PROSITE" id="PS51762"/>
    </source>
</evidence>
<comment type="similarity">
    <text evidence="1">Belongs to the glycosyl hydrolase 16 family.</text>
</comment>
<protein>
    <submittedName>
        <fullName evidence="3">Glycosyl hydrolase family protein</fullName>
    </submittedName>
</protein>
<comment type="caution">
    <text evidence="3">The sequence shown here is derived from an EMBL/GenBank/DDBJ whole genome shotgun (WGS) entry which is preliminary data.</text>
</comment>
<dbReference type="EMBL" id="RCZC01000002">
    <property type="protein sequence ID" value="TPG54758.1"/>
    <property type="molecule type" value="Genomic_DNA"/>
</dbReference>
<name>A0A502FYY8_9SPHN</name>
<proteinExistence type="inferred from homology"/>
<feature type="domain" description="GH16" evidence="2">
    <location>
        <begin position="261"/>
        <end position="516"/>
    </location>
</feature>
<dbReference type="Gene3D" id="2.150.10.10">
    <property type="entry name" value="Serralysin-like metalloprotease, C-terminal"/>
    <property type="match status" value="1"/>
</dbReference>
<dbReference type="AlphaFoldDB" id="A0A502FYY8"/>
<dbReference type="InterPro" id="IPR000757">
    <property type="entry name" value="Beta-glucanase-like"/>
</dbReference>
<dbReference type="GO" id="GO:0005975">
    <property type="term" value="P:carbohydrate metabolic process"/>
    <property type="evidence" value="ECO:0007669"/>
    <property type="project" value="InterPro"/>
</dbReference>
<dbReference type="SUPFAM" id="SSF49899">
    <property type="entry name" value="Concanavalin A-like lectins/glucanases"/>
    <property type="match status" value="1"/>
</dbReference>
<reference evidence="3 4" key="1">
    <citation type="journal article" date="2019" name="Environ. Microbiol.">
        <title>Species interactions and distinct microbial communities in high Arctic permafrost affected cryosols are associated with the CH4 and CO2 gas fluxes.</title>
        <authorList>
            <person name="Altshuler I."/>
            <person name="Hamel J."/>
            <person name="Turney S."/>
            <person name="Magnuson E."/>
            <person name="Levesque R."/>
            <person name="Greer C."/>
            <person name="Whyte L.G."/>
        </authorList>
    </citation>
    <scope>NUCLEOTIDE SEQUENCE [LARGE SCALE GENOMIC DNA]</scope>
    <source>
        <strain evidence="3 4">E6.1</strain>
    </source>
</reference>
<evidence type="ECO:0000313" key="4">
    <source>
        <dbReference type="Proteomes" id="UP000319931"/>
    </source>
</evidence>
<dbReference type="PANTHER" id="PTHR10963">
    <property type="entry name" value="GLYCOSYL HYDROLASE-RELATED"/>
    <property type="match status" value="1"/>
</dbReference>
<keyword evidence="4" id="KW-1185">Reference proteome</keyword>
<organism evidence="3 4">
    <name type="scientific">Sphingomonas glacialis</name>
    <dbReference type="NCBI Taxonomy" id="658225"/>
    <lineage>
        <taxon>Bacteria</taxon>
        <taxon>Pseudomonadati</taxon>
        <taxon>Pseudomonadota</taxon>
        <taxon>Alphaproteobacteria</taxon>
        <taxon>Sphingomonadales</taxon>
        <taxon>Sphingomonadaceae</taxon>
        <taxon>Sphingomonas</taxon>
    </lineage>
</organism>
<sequence>MPQVILKPARSSGRSRMIRFGNDYQTWARVALALLAGAALTAAVVLYRAERSGPVTSRFNAVGVELPYSKSVDSWIVNSPAKETQHGTSLKDQFHGVGGDVLIGGQGDDTYTLWDTGNLVVESPGEGVDTVESYGNGATVLADNVENLTLKGDRSNYAGGNALDNIITAGDTGATLDGGGGNDVLVGGRGPDIFQIRAGNGSDAIIDFTQGTDKVRLGGYTIDSFDKVRATMRQVGADTVIRLDKTEKLILRGVSAKTLTAGDFQLPIDMSKLRLSFTDEFSTLRLRAQGGIWIPNLAEGGMTDHGHVDEQQVYVDAGYAGSATNPLGINPFAVSPDGVLSIIAAPIEKANAAALGRAAYSSGLLSSKTGFSQQYGYFEIRAALPKGQGFLPEFWLMPATGGWPPEIDVMESLGRDPGMVYMTMHDIGGVRKGSAAYFDHTERMHTYGLNWTKEKLTWYVDEMEVAQQPAPATFRQEFYVNINLAIGNPWAGKVDSSTGIGAFKIDYLRVYANAETVSRSVHGVKTPLTGASAQRLSVVSASRSDAR</sequence>
<dbReference type="PROSITE" id="PS51762">
    <property type="entry name" value="GH16_2"/>
    <property type="match status" value="1"/>
</dbReference>
<dbReference type="CDD" id="cd08023">
    <property type="entry name" value="GH16_laminarinase_like"/>
    <property type="match status" value="1"/>
</dbReference>
<accession>A0A502FYY8</accession>
<dbReference type="SUPFAM" id="SSF51120">
    <property type="entry name" value="beta-Roll"/>
    <property type="match status" value="1"/>
</dbReference>